<dbReference type="PROSITE" id="PS50041">
    <property type="entry name" value="C_TYPE_LECTIN_2"/>
    <property type="match status" value="1"/>
</dbReference>
<evidence type="ECO:0000313" key="3">
    <source>
        <dbReference type="EMBL" id="CAG2246555.1"/>
    </source>
</evidence>
<proteinExistence type="predicted"/>
<dbReference type="SUPFAM" id="SSF56436">
    <property type="entry name" value="C-type lectin-like"/>
    <property type="match status" value="1"/>
</dbReference>
<keyword evidence="4" id="KW-1185">Reference proteome</keyword>
<sequence length="169" mass="19192">MDAPVNGIVFLIPFLVSIKAVTFSITYNTQIFQSTNTIDVHSESIVSCAKLCSYQDKCCVAGFEKLTSSCRMDTSENCSISTHTDSDSDVMHRQLYDALYFLGGYKFNAYDGIRWINTPGQAMTFTDYAANEPNNPTTELCIGSYRHMQFQWVDIPCNWLKSYICEFQE</sequence>
<name>A0A8S3UWM3_MYTED</name>
<dbReference type="InterPro" id="IPR018378">
    <property type="entry name" value="C-type_lectin_CS"/>
</dbReference>
<evidence type="ECO:0000313" key="4">
    <source>
        <dbReference type="Proteomes" id="UP000683360"/>
    </source>
</evidence>
<evidence type="ECO:0000256" key="1">
    <source>
        <dbReference type="ARBA" id="ARBA00023157"/>
    </source>
</evidence>
<dbReference type="AlphaFoldDB" id="A0A8S3UWM3"/>
<dbReference type="Proteomes" id="UP000683360">
    <property type="component" value="Unassembled WGS sequence"/>
</dbReference>
<dbReference type="EMBL" id="CAJPWZ010002872">
    <property type="protein sequence ID" value="CAG2246555.1"/>
    <property type="molecule type" value="Genomic_DNA"/>
</dbReference>
<gene>
    <name evidence="3" type="ORF">MEDL_58521</name>
</gene>
<accession>A0A8S3UWM3</accession>
<comment type="caution">
    <text evidence="3">The sequence shown here is derived from an EMBL/GenBank/DDBJ whole genome shotgun (WGS) entry which is preliminary data.</text>
</comment>
<dbReference type="Gene3D" id="3.10.100.10">
    <property type="entry name" value="Mannose-Binding Protein A, subunit A"/>
    <property type="match status" value="1"/>
</dbReference>
<reference evidence="3" key="1">
    <citation type="submission" date="2021-03" db="EMBL/GenBank/DDBJ databases">
        <authorList>
            <person name="Bekaert M."/>
        </authorList>
    </citation>
    <scope>NUCLEOTIDE SEQUENCE</scope>
</reference>
<keyword evidence="1" id="KW-1015">Disulfide bond</keyword>
<dbReference type="PROSITE" id="PS00615">
    <property type="entry name" value="C_TYPE_LECTIN_1"/>
    <property type="match status" value="1"/>
</dbReference>
<dbReference type="InterPro" id="IPR016186">
    <property type="entry name" value="C-type_lectin-like/link_sf"/>
</dbReference>
<organism evidence="3 4">
    <name type="scientific">Mytilus edulis</name>
    <name type="common">Blue mussel</name>
    <dbReference type="NCBI Taxonomy" id="6550"/>
    <lineage>
        <taxon>Eukaryota</taxon>
        <taxon>Metazoa</taxon>
        <taxon>Spiralia</taxon>
        <taxon>Lophotrochozoa</taxon>
        <taxon>Mollusca</taxon>
        <taxon>Bivalvia</taxon>
        <taxon>Autobranchia</taxon>
        <taxon>Pteriomorphia</taxon>
        <taxon>Mytilida</taxon>
        <taxon>Mytiloidea</taxon>
        <taxon>Mytilidae</taxon>
        <taxon>Mytilinae</taxon>
        <taxon>Mytilus</taxon>
    </lineage>
</organism>
<dbReference type="InterPro" id="IPR001304">
    <property type="entry name" value="C-type_lectin-like"/>
</dbReference>
<dbReference type="OrthoDB" id="6113286at2759"/>
<protein>
    <recommendedName>
        <fullName evidence="2">C-type lectin domain-containing protein</fullName>
    </recommendedName>
</protein>
<dbReference type="InterPro" id="IPR016187">
    <property type="entry name" value="CTDL_fold"/>
</dbReference>
<evidence type="ECO:0000259" key="2">
    <source>
        <dbReference type="PROSITE" id="PS50041"/>
    </source>
</evidence>
<feature type="domain" description="C-type lectin" evidence="2">
    <location>
        <begin position="54"/>
        <end position="166"/>
    </location>
</feature>